<dbReference type="PANTHER" id="PTHR43204">
    <property type="entry name" value="ABC TRANSPORTER I FAMILY MEMBER 6, CHLOROPLASTIC"/>
    <property type="match status" value="1"/>
</dbReference>
<dbReference type="SMART" id="SM00382">
    <property type="entry name" value="AAA"/>
    <property type="match status" value="1"/>
</dbReference>
<dbReference type="Gene3D" id="3.40.50.300">
    <property type="entry name" value="P-loop containing nucleotide triphosphate hydrolases"/>
    <property type="match status" value="1"/>
</dbReference>
<sequence>MRKNCRSSILGIYAIKAFNIPVFLFFGDSMLQIKDLTVEVNGKEILRDLTLNIESGEVHALFGPNGCGKTTLLMTILGYPGYKVKKGCIIFKGVDITHLPTNERVKLGMGMSFQHPPEIRGVKLGDMVKITLGKEKGEVDKEVIALARRLNISTDFLSRDVNLGFSGGEVKKSEILQILAQSPEFIMFDEPDSGVDIENIELIGKIISELLDRNKMPSKRDKAGLVITHSGSIMQHLKADRAHVMIDGQMACSGMPDEITKNIMENGFEKCVELCKH</sequence>
<dbReference type="GO" id="GO:0005524">
    <property type="term" value="F:ATP binding"/>
    <property type="evidence" value="ECO:0007669"/>
    <property type="project" value="UniProtKB-KW"/>
</dbReference>
<comment type="caution">
    <text evidence="5">The sequence shown here is derived from an EMBL/GenBank/DDBJ whole genome shotgun (WGS) entry which is preliminary data.</text>
</comment>
<evidence type="ECO:0000256" key="3">
    <source>
        <dbReference type="SAM" id="Phobius"/>
    </source>
</evidence>
<dbReference type="CDD" id="cd03217">
    <property type="entry name" value="ABC_FeS_Assembly"/>
    <property type="match status" value="1"/>
</dbReference>
<name>A0A8B3S3K3_9EURY</name>
<keyword evidence="3" id="KW-1133">Transmembrane helix</keyword>
<gene>
    <name evidence="5" type="ORF">AEth_00449</name>
</gene>
<dbReference type="AlphaFoldDB" id="A0A8B3S3K3"/>
<dbReference type="InterPro" id="IPR027417">
    <property type="entry name" value="P-loop_NTPase"/>
</dbReference>
<feature type="transmembrane region" description="Helical" evidence="3">
    <location>
        <begin position="7"/>
        <end position="26"/>
    </location>
</feature>
<organism evidence="5 6">
    <name type="scientific">Candidatus Argoarchaeum ethanivorans</name>
    <dbReference type="NCBI Taxonomy" id="2608793"/>
    <lineage>
        <taxon>Archaea</taxon>
        <taxon>Methanobacteriati</taxon>
        <taxon>Methanobacteriota</taxon>
        <taxon>Stenosarchaea group</taxon>
        <taxon>Methanomicrobia</taxon>
        <taxon>Methanosarcinales</taxon>
        <taxon>Methanosarcinales incertae sedis</taxon>
        <taxon>GOM Arc I cluster</taxon>
        <taxon>Candidatus Argoarchaeum</taxon>
    </lineage>
</organism>
<keyword evidence="3" id="KW-0472">Membrane</keyword>
<evidence type="ECO:0000256" key="1">
    <source>
        <dbReference type="ARBA" id="ARBA00022741"/>
    </source>
</evidence>
<keyword evidence="1" id="KW-0547">Nucleotide-binding</keyword>
<dbReference type="SUPFAM" id="SSF52540">
    <property type="entry name" value="P-loop containing nucleoside triphosphate hydrolases"/>
    <property type="match status" value="1"/>
</dbReference>
<dbReference type="GO" id="GO:0016887">
    <property type="term" value="F:ATP hydrolysis activity"/>
    <property type="evidence" value="ECO:0007669"/>
    <property type="project" value="InterPro"/>
</dbReference>
<dbReference type="InterPro" id="IPR003439">
    <property type="entry name" value="ABC_transporter-like_ATP-bd"/>
</dbReference>
<protein>
    <submittedName>
        <fullName evidence="5">Fe-S cluster assembly ATP-binding protein</fullName>
    </submittedName>
</protein>
<dbReference type="PROSITE" id="PS50893">
    <property type="entry name" value="ABC_TRANSPORTER_2"/>
    <property type="match status" value="1"/>
</dbReference>
<dbReference type="Pfam" id="PF00005">
    <property type="entry name" value="ABC_tran"/>
    <property type="match status" value="1"/>
</dbReference>
<evidence type="ECO:0000313" key="6">
    <source>
        <dbReference type="Proteomes" id="UP000291831"/>
    </source>
</evidence>
<dbReference type="EMBL" id="RPGO01000005">
    <property type="protein sequence ID" value="RZB32771.1"/>
    <property type="molecule type" value="Genomic_DNA"/>
</dbReference>
<keyword evidence="2 5" id="KW-0067">ATP-binding</keyword>
<evidence type="ECO:0000259" key="4">
    <source>
        <dbReference type="PROSITE" id="PS50893"/>
    </source>
</evidence>
<proteinExistence type="predicted"/>
<reference evidence="6" key="1">
    <citation type="submission" date="2019-01" db="EMBL/GenBank/DDBJ databases">
        <title>Anaerobic oxidation of ethane by archaea from a marine hydrocarbon seep.</title>
        <authorList>
            <person name="Musat F."/>
        </authorList>
    </citation>
    <scope>NUCLEOTIDE SEQUENCE [LARGE SCALE GENOMIC DNA]</scope>
</reference>
<dbReference type="InterPro" id="IPR003593">
    <property type="entry name" value="AAA+_ATPase"/>
</dbReference>
<accession>A0A8B3S3K3</accession>
<dbReference type="InterPro" id="IPR010230">
    <property type="entry name" value="FeS-cluster_ATPase_SufC"/>
</dbReference>
<dbReference type="PANTHER" id="PTHR43204:SF1">
    <property type="entry name" value="ABC TRANSPORTER I FAMILY MEMBER 6, CHLOROPLASTIC"/>
    <property type="match status" value="1"/>
</dbReference>
<evidence type="ECO:0000313" key="5">
    <source>
        <dbReference type="EMBL" id="RZB32771.1"/>
    </source>
</evidence>
<evidence type="ECO:0000256" key="2">
    <source>
        <dbReference type="ARBA" id="ARBA00022840"/>
    </source>
</evidence>
<dbReference type="Proteomes" id="UP000291831">
    <property type="component" value="Unassembled WGS sequence"/>
</dbReference>
<feature type="domain" description="ABC transporter" evidence="4">
    <location>
        <begin position="31"/>
        <end position="272"/>
    </location>
</feature>
<keyword evidence="3" id="KW-0812">Transmembrane</keyword>